<dbReference type="KEGG" id="laj:A0128_19740"/>
<sequence>MPKYFFLRDETDASEKGAIHLAPKEVDILFRIRNHTSIESFFSGKILRIWKDETAKVNHTELLIKLSNSNLILIFPEFRFKPETKELLVYLNLISGKEFRVKDANIIKEIYLNSLSRSSSSIQNYILTCEPYHLGELNQISDFLTTETEGTFLRDSFDCNRWIHSFCNRELIKDDVYADCVRIILEMIHENEQVVVTKTVGLFHVSDHLASDAFEVIKHFYLKRLIPKIMTTDPEIWSKILEARKTFEIDLDFEGSFEELESTLLSQELSIISKLMLDRKDKIADFLILANYISQKNDSERNMGISAQEVQSIKLLKTMMSMNIESLSKFVLIDLEENREFSYKVIEQLRKDPECIADEWYEGKRKVNCIFYNKPKNVEGLLDIMINEFSYKKDILKCFLFALIKNKKNFPTLFSNPKFHKKLFQLQFLCFENNLSWFGKVLHFIHAYGWLESSLDKEVSRIQFDQISKKMDYTETRKRGLEKIKQKWVQDHFPLKNQKTDLNEQNQPIAIP</sequence>
<keyword evidence="2" id="KW-1185">Reference proteome</keyword>
<protein>
    <recommendedName>
        <fullName evidence="3">Exonuclease</fullName>
    </recommendedName>
</protein>
<gene>
    <name evidence="1" type="ORF">A0128_19740</name>
</gene>
<evidence type="ECO:0000313" key="2">
    <source>
        <dbReference type="Proteomes" id="UP000094197"/>
    </source>
</evidence>
<dbReference type="Proteomes" id="UP000094197">
    <property type="component" value="Chromosome 2"/>
</dbReference>
<reference evidence="1 2" key="1">
    <citation type="submission" date="2016-04" db="EMBL/GenBank/DDBJ databases">
        <title>Complete genome seqeunce of Leptospira alstonii serovar Room22.</title>
        <authorList>
            <person name="Nally J.E."/>
            <person name="Bayles D.O."/>
            <person name="Hurley D."/>
            <person name="Fanning S."/>
            <person name="McMahon B.J."/>
            <person name="Arent Z."/>
        </authorList>
    </citation>
    <scope>NUCLEOTIDE SEQUENCE [LARGE SCALE GENOMIC DNA]</scope>
    <source>
        <strain evidence="1 2">GWTS #1</strain>
    </source>
</reference>
<name>A0A1D7V349_9LEPT</name>
<evidence type="ECO:0008006" key="3">
    <source>
        <dbReference type="Google" id="ProtNLM"/>
    </source>
</evidence>
<evidence type="ECO:0000313" key="1">
    <source>
        <dbReference type="EMBL" id="AOP36261.1"/>
    </source>
</evidence>
<dbReference type="AlphaFoldDB" id="A0A1D7V349"/>
<accession>A0A1D7V349</accession>
<organism evidence="1 2">
    <name type="scientific">Leptospira tipperaryensis</name>
    <dbReference type="NCBI Taxonomy" id="2564040"/>
    <lineage>
        <taxon>Bacteria</taxon>
        <taxon>Pseudomonadati</taxon>
        <taxon>Spirochaetota</taxon>
        <taxon>Spirochaetia</taxon>
        <taxon>Leptospirales</taxon>
        <taxon>Leptospiraceae</taxon>
        <taxon>Leptospira</taxon>
    </lineage>
</organism>
<proteinExistence type="predicted"/>
<dbReference type="EMBL" id="CP015218">
    <property type="protein sequence ID" value="AOP36261.1"/>
    <property type="molecule type" value="Genomic_DNA"/>
</dbReference>